<evidence type="ECO:0000256" key="1">
    <source>
        <dbReference type="SAM" id="Coils"/>
    </source>
</evidence>
<dbReference type="Gene3D" id="3.40.50.300">
    <property type="entry name" value="P-loop containing nucleotide triphosphate hydrolases"/>
    <property type="match status" value="1"/>
</dbReference>
<evidence type="ECO:0000259" key="2">
    <source>
        <dbReference type="PROSITE" id="PS51192"/>
    </source>
</evidence>
<dbReference type="InterPro" id="IPR036977">
    <property type="entry name" value="DNA_primase_Znf_CHC2"/>
</dbReference>
<dbReference type="RefSeq" id="WP_021370730.1">
    <property type="nucleotide sequence ID" value="NZ_BIOU01000072.1"/>
</dbReference>
<dbReference type="SUPFAM" id="SSF57783">
    <property type="entry name" value="Zinc beta-ribbon"/>
    <property type="match status" value="1"/>
</dbReference>
<dbReference type="GO" id="GO:0008270">
    <property type="term" value="F:zinc ion binding"/>
    <property type="evidence" value="ECO:0007669"/>
    <property type="project" value="InterPro"/>
</dbReference>
<dbReference type="SUPFAM" id="SSF52540">
    <property type="entry name" value="P-loop containing nucleoside triphosphate hydrolases"/>
    <property type="match status" value="1"/>
</dbReference>
<gene>
    <name evidence="3" type="ORF">SAMEA1402399_04123</name>
</gene>
<dbReference type="GO" id="GO:0006260">
    <property type="term" value="P:DNA replication"/>
    <property type="evidence" value="ECO:0007669"/>
    <property type="project" value="InterPro"/>
</dbReference>
<dbReference type="EMBL" id="CAADAN010000031">
    <property type="protein sequence ID" value="VFD36706.1"/>
    <property type="molecule type" value="Genomic_DNA"/>
</dbReference>
<keyword evidence="1" id="KW-0175">Coiled coil</keyword>
<accession>A0AB74QHG6</accession>
<reference evidence="3 4" key="1">
    <citation type="submission" date="2019-02" db="EMBL/GenBank/DDBJ databases">
        <authorList>
            <consortium name="Pathogen Informatics"/>
        </authorList>
    </citation>
    <scope>NUCLEOTIDE SEQUENCE [LARGE SCALE GENOMIC DNA]</scope>
    <source>
        <strain evidence="4">clo34</strain>
    </source>
</reference>
<dbReference type="AlphaFoldDB" id="A0AB74QHG6"/>
<dbReference type="PROSITE" id="PS51192">
    <property type="entry name" value="HELICASE_ATP_BIND_1"/>
    <property type="match status" value="1"/>
</dbReference>
<dbReference type="Proteomes" id="UP000411588">
    <property type="component" value="Unassembled WGS sequence"/>
</dbReference>
<dbReference type="InterPro" id="IPR027417">
    <property type="entry name" value="P-loop_NTPase"/>
</dbReference>
<dbReference type="InterPro" id="IPR011545">
    <property type="entry name" value="DEAD/DEAH_box_helicase_dom"/>
</dbReference>
<protein>
    <submittedName>
        <fullName evidence="3">Deoxyribonuclease</fullName>
    </submittedName>
</protein>
<feature type="domain" description="Helicase ATP-binding" evidence="2">
    <location>
        <begin position="200"/>
        <end position="348"/>
    </location>
</feature>
<sequence>MKIDIKQLIDIIKNANIDELYLRDIGVDTTQKRNVPCPIHGGKDKNFQFDLNKRIYTCYSHNCVVGADIIELCRTYERFERPIEAILFLANKYNISLPINKSKTNIKKTNNTIKNIYIKKKDINSFIEEKKQEAFKNNDIELAFEFECMTDKDKRKYYLDNNIKIKSMLEKQNYSSYKADSIINIDKYISENLKGIRESIKHATEGKNVLMVAPTGSGKTYSIINTLKELDIKALFIFPNSANVQQAIVEYKIAGAYDKIPTKHALEGNKLVAMTWDKTEQLLKEDLSEYIIVIDEIHQTYTDAFRSKAIKSLNNITNKCRGRLDITATPSKLEFEIYNKVIEYKQNIQTEYKVKLYDKINIGKVIEILNNSNNSMLLKDSISTLNYISKKVNKKSGVVISDTKDTSKLYDRIVSYSDMEGYEVLLNTSVITAGVNINNPNVTDIIVIGEKDVGKIKQYVARARGAKSINVHIFNSYKTTNEDSNVYSVEWCINENIKDVESLTNIYNKASKRDLPYRAIGIDISPINIKNIDSNIYYDKKDMCYKTDKLYIKSNAYNNYYQTRTINSFKVLLEEYFNKIEIVETEKETKKIEEEIKEHEEAIKEFKKSAIEQLEGHKKYLVGYSEIKKSMTSSNLLKYHHDMRIDNNICLKYYMEHDLYSLIINNNCRKTIDLFSDFVLDNSYSIDLSWKLATMSDEKRNLFFEQINTTIYRKINKKYANSLLNDDNIGTYTYNYINFNFGVGTSYTKEHLEALAVDLQTFLATKKKLTIKKISLILQSIFVIEVKQHRGVTGLPYKYYKNILPNPVTDKKVIRVYTIKKHIDIEDIKKELGLIDNDLSIEHLVEARINKLLNAIDETEKEVLLEGLI</sequence>
<organism evidence="3 4">
    <name type="scientific">Clostridioides difficile</name>
    <name type="common">Peptoclostridium difficile</name>
    <dbReference type="NCBI Taxonomy" id="1496"/>
    <lineage>
        <taxon>Bacteria</taxon>
        <taxon>Bacillati</taxon>
        <taxon>Bacillota</taxon>
        <taxon>Clostridia</taxon>
        <taxon>Peptostreptococcales</taxon>
        <taxon>Peptostreptococcaceae</taxon>
        <taxon>Clostridioides</taxon>
    </lineage>
</organism>
<dbReference type="SMART" id="SM00487">
    <property type="entry name" value="DEXDc"/>
    <property type="match status" value="1"/>
</dbReference>
<dbReference type="Gene3D" id="3.90.580.10">
    <property type="entry name" value="Zinc finger, CHC2-type domain"/>
    <property type="match status" value="1"/>
</dbReference>
<evidence type="ECO:0000313" key="4">
    <source>
        <dbReference type="Proteomes" id="UP000411588"/>
    </source>
</evidence>
<dbReference type="Pfam" id="PF00270">
    <property type="entry name" value="DEAD"/>
    <property type="match status" value="1"/>
</dbReference>
<comment type="caution">
    <text evidence="3">The sequence shown here is derived from an EMBL/GenBank/DDBJ whole genome shotgun (WGS) entry which is preliminary data.</text>
</comment>
<evidence type="ECO:0000313" key="3">
    <source>
        <dbReference type="EMBL" id="VFD36706.1"/>
    </source>
</evidence>
<proteinExistence type="predicted"/>
<name>A0AB74QHG6_CLODI</name>
<dbReference type="GO" id="GO:0005524">
    <property type="term" value="F:ATP binding"/>
    <property type="evidence" value="ECO:0007669"/>
    <property type="project" value="InterPro"/>
</dbReference>
<feature type="coiled-coil region" evidence="1">
    <location>
        <begin position="573"/>
        <end position="609"/>
    </location>
</feature>
<dbReference type="GO" id="GO:0003677">
    <property type="term" value="F:DNA binding"/>
    <property type="evidence" value="ECO:0007669"/>
    <property type="project" value="InterPro"/>
</dbReference>
<dbReference type="InterPro" id="IPR014001">
    <property type="entry name" value="Helicase_ATP-bd"/>
</dbReference>